<dbReference type="AlphaFoldDB" id="A0A9N9TSB3"/>
<organism evidence="1 2">
    <name type="scientific">Phyllotreta striolata</name>
    <name type="common">Striped flea beetle</name>
    <name type="synonym">Crioceris striolata</name>
    <dbReference type="NCBI Taxonomy" id="444603"/>
    <lineage>
        <taxon>Eukaryota</taxon>
        <taxon>Metazoa</taxon>
        <taxon>Ecdysozoa</taxon>
        <taxon>Arthropoda</taxon>
        <taxon>Hexapoda</taxon>
        <taxon>Insecta</taxon>
        <taxon>Pterygota</taxon>
        <taxon>Neoptera</taxon>
        <taxon>Endopterygota</taxon>
        <taxon>Coleoptera</taxon>
        <taxon>Polyphaga</taxon>
        <taxon>Cucujiformia</taxon>
        <taxon>Chrysomeloidea</taxon>
        <taxon>Chrysomelidae</taxon>
        <taxon>Galerucinae</taxon>
        <taxon>Alticini</taxon>
        <taxon>Phyllotreta</taxon>
    </lineage>
</organism>
<gene>
    <name evidence="1" type="ORF">PHYEVI_LOCUS7787</name>
</gene>
<dbReference type="InterPro" id="IPR018616">
    <property type="entry name" value="GUCD1"/>
</dbReference>
<keyword evidence="2" id="KW-1185">Reference proteome</keyword>
<evidence type="ECO:0008006" key="3">
    <source>
        <dbReference type="Google" id="ProtNLM"/>
    </source>
</evidence>
<dbReference type="PANTHER" id="PTHR31400:SF1">
    <property type="entry name" value="PROTEIN GUCD1"/>
    <property type="match status" value="1"/>
</dbReference>
<dbReference type="Proteomes" id="UP001153712">
    <property type="component" value="Chromosome 4"/>
</dbReference>
<dbReference type="OrthoDB" id="206796at2759"/>
<dbReference type="EMBL" id="OU900097">
    <property type="protein sequence ID" value="CAG9861448.1"/>
    <property type="molecule type" value="Genomic_DNA"/>
</dbReference>
<reference evidence="1" key="1">
    <citation type="submission" date="2022-01" db="EMBL/GenBank/DDBJ databases">
        <authorList>
            <person name="King R."/>
        </authorList>
    </citation>
    <scope>NUCLEOTIDE SEQUENCE</scope>
</reference>
<name>A0A9N9TSB3_PHYSR</name>
<dbReference type="PANTHER" id="PTHR31400">
    <property type="entry name" value="GUANYLYL CYCLASE DOMAIN CONTAINING PROTEIN 1 GUCD1"/>
    <property type="match status" value="1"/>
</dbReference>
<accession>A0A9N9TSB3</accession>
<protein>
    <recommendedName>
        <fullName evidence="3">Protein GUCD1</fullName>
    </recommendedName>
</protein>
<dbReference type="Pfam" id="PF09778">
    <property type="entry name" value="Guanylate_cyc_2"/>
    <property type="match status" value="1"/>
</dbReference>
<evidence type="ECO:0000313" key="1">
    <source>
        <dbReference type="EMBL" id="CAG9861448.1"/>
    </source>
</evidence>
<evidence type="ECO:0000313" key="2">
    <source>
        <dbReference type="Proteomes" id="UP001153712"/>
    </source>
</evidence>
<sequence>MDVNCGFMNNGQPEKLHIQLSHFKQKSNWDCGISCVLMVLPRKKRQEFLDNFTQICRNEGFNKSTWTIDLCYILKKFEVPHIFYTITLGIHEGYRSNSFYNSILNKDENRVLCRFREAESRGIIVIKKSVSIVDIIAHLSNGPVIVLTNAKVLTCDTCKFNKISTELRKCIPWPEPYQGHYIVLCGYDVHSRKIFYRNPSFADHVCIMSMDIFDLSRKSYGTDEDLIFIYK</sequence>
<proteinExistence type="predicted"/>
<dbReference type="Gene3D" id="3.90.70.10">
    <property type="entry name" value="Cysteine proteinases"/>
    <property type="match status" value="1"/>
</dbReference>